<dbReference type="InterPro" id="IPR036631">
    <property type="entry name" value="MGMT_N_sf"/>
</dbReference>
<dbReference type="NCBIfam" id="TIGR00589">
    <property type="entry name" value="ogt"/>
    <property type="match status" value="1"/>
</dbReference>
<dbReference type="GO" id="GO:0006281">
    <property type="term" value="P:DNA repair"/>
    <property type="evidence" value="ECO:0007669"/>
    <property type="project" value="UniProtKB-KW"/>
</dbReference>
<dbReference type="PROSITE" id="PS00374">
    <property type="entry name" value="MGMT"/>
    <property type="match status" value="1"/>
</dbReference>
<evidence type="ECO:0000256" key="2">
    <source>
        <dbReference type="ARBA" id="ARBA00008711"/>
    </source>
</evidence>
<keyword evidence="4 11" id="KW-0489">Methyltransferase</keyword>
<sequence length="189" mass="20602">MKHSATIPSPVGVLVLEVSMDSLCKIELLPPEREMDLETSRPGKQSSPASDPGKLPRKVVANMHAGNSVTADVIDQLGRYFEDPEWHFELPLAPGGTPFQRRVWQALQSIPSGVTMSYGVLASRLGTSARAVGNACRRNPIPIVIPCHRVISAHGPGGFMGSWTGRPLAIKKWLLTHETLHDRSIRKAT</sequence>
<comment type="similarity">
    <text evidence="2">Belongs to the MGMT family.</text>
</comment>
<evidence type="ECO:0000256" key="6">
    <source>
        <dbReference type="ARBA" id="ARBA00022763"/>
    </source>
</evidence>
<dbReference type="SUPFAM" id="SSF53155">
    <property type="entry name" value="Methylated DNA-protein cysteine methyltransferase domain"/>
    <property type="match status" value="1"/>
</dbReference>
<accession>A0A450UUA2</accession>
<evidence type="ECO:0000259" key="10">
    <source>
        <dbReference type="Pfam" id="PF01035"/>
    </source>
</evidence>
<evidence type="ECO:0000256" key="9">
    <source>
        <dbReference type="SAM" id="MobiDB-lite"/>
    </source>
</evidence>
<evidence type="ECO:0000256" key="7">
    <source>
        <dbReference type="ARBA" id="ARBA00023204"/>
    </source>
</evidence>
<evidence type="ECO:0000256" key="3">
    <source>
        <dbReference type="ARBA" id="ARBA00011918"/>
    </source>
</evidence>
<evidence type="ECO:0000313" key="11">
    <source>
        <dbReference type="EMBL" id="VFJ96065.1"/>
    </source>
</evidence>
<dbReference type="Gene3D" id="1.10.10.10">
    <property type="entry name" value="Winged helix-like DNA-binding domain superfamily/Winged helix DNA-binding domain"/>
    <property type="match status" value="1"/>
</dbReference>
<dbReference type="SUPFAM" id="SSF46767">
    <property type="entry name" value="Methylated DNA-protein cysteine methyltransferase, C-terminal domain"/>
    <property type="match status" value="1"/>
</dbReference>
<feature type="domain" description="Methylated-DNA-[protein]-cysteine S-methyltransferase DNA binding" evidence="10">
    <location>
        <begin position="98"/>
        <end position="179"/>
    </location>
</feature>
<comment type="catalytic activity">
    <reaction evidence="1">
        <text>a 4-O-methyl-thymidine in DNA + L-cysteinyl-[protein] = a thymidine in DNA + S-methyl-L-cysteinyl-[protein]</text>
        <dbReference type="Rhea" id="RHEA:53428"/>
        <dbReference type="Rhea" id="RHEA-COMP:10131"/>
        <dbReference type="Rhea" id="RHEA-COMP:10132"/>
        <dbReference type="Rhea" id="RHEA-COMP:13555"/>
        <dbReference type="Rhea" id="RHEA-COMP:13556"/>
        <dbReference type="ChEBI" id="CHEBI:29950"/>
        <dbReference type="ChEBI" id="CHEBI:82612"/>
        <dbReference type="ChEBI" id="CHEBI:137386"/>
        <dbReference type="ChEBI" id="CHEBI:137387"/>
        <dbReference type="EC" id="2.1.1.63"/>
    </reaction>
</comment>
<dbReference type="GO" id="GO:0003908">
    <property type="term" value="F:methylated-DNA-[protein]-cysteine S-methyltransferase activity"/>
    <property type="evidence" value="ECO:0007669"/>
    <property type="project" value="UniProtKB-EC"/>
</dbReference>
<dbReference type="InterPro" id="IPR014048">
    <property type="entry name" value="MethylDNA_cys_MeTrfase_DNA-bd"/>
</dbReference>
<dbReference type="EC" id="2.1.1.63" evidence="3"/>
<dbReference type="InterPro" id="IPR036388">
    <property type="entry name" value="WH-like_DNA-bd_sf"/>
</dbReference>
<keyword evidence="7" id="KW-0234">DNA repair</keyword>
<dbReference type="AlphaFoldDB" id="A0A450UUA2"/>
<dbReference type="GO" id="GO:0032259">
    <property type="term" value="P:methylation"/>
    <property type="evidence" value="ECO:0007669"/>
    <property type="project" value="UniProtKB-KW"/>
</dbReference>
<gene>
    <name evidence="11" type="ORF">BECKLFY1418A_GA0070994_105513</name>
</gene>
<proteinExistence type="inferred from homology"/>
<comment type="catalytic activity">
    <reaction evidence="8">
        <text>a 6-O-methyl-2'-deoxyguanosine in DNA + L-cysteinyl-[protein] = S-methyl-L-cysteinyl-[protein] + a 2'-deoxyguanosine in DNA</text>
        <dbReference type="Rhea" id="RHEA:24000"/>
        <dbReference type="Rhea" id="RHEA-COMP:10131"/>
        <dbReference type="Rhea" id="RHEA-COMP:10132"/>
        <dbReference type="Rhea" id="RHEA-COMP:11367"/>
        <dbReference type="Rhea" id="RHEA-COMP:11368"/>
        <dbReference type="ChEBI" id="CHEBI:29950"/>
        <dbReference type="ChEBI" id="CHEBI:82612"/>
        <dbReference type="ChEBI" id="CHEBI:85445"/>
        <dbReference type="ChEBI" id="CHEBI:85448"/>
        <dbReference type="EC" id="2.1.1.63"/>
    </reaction>
</comment>
<name>A0A450UUA2_9GAMM</name>
<dbReference type="FunFam" id="1.10.10.10:FF:000214">
    <property type="entry name" value="Methylated-DNA--protein-cysteine methyltransferase"/>
    <property type="match status" value="1"/>
</dbReference>
<dbReference type="InterPro" id="IPR001497">
    <property type="entry name" value="MethylDNA_cys_MeTrfase_AS"/>
</dbReference>
<dbReference type="PANTHER" id="PTHR10815">
    <property type="entry name" value="METHYLATED-DNA--PROTEIN-CYSTEINE METHYLTRANSFERASE"/>
    <property type="match status" value="1"/>
</dbReference>
<feature type="compositionally biased region" description="Basic and acidic residues" evidence="9">
    <location>
        <begin position="31"/>
        <end position="41"/>
    </location>
</feature>
<keyword evidence="5 11" id="KW-0808">Transferase</keyword>
<keyword evidence="6" id="KW-0227">DNA damage</keyword>
<dbReference type="Pfam" id="PF01035">
    <property type="entry name" value="DNA_binding_1"/>
    <property type="match status" value="1"/>
</dbReference>
<reference evidence="11" key="1">
    <citation type="submission" date="2019-02" db="EMBL/GenBank/DDBJ databases">
        <authorList>
            <person name="Gruber-Vodicka R. H."/>
            <person name="Seah K. B. B."/>
        </authorList>
    </citation>
    <scope>NUCLEOTIDE SEQUENCE</scope>
    <source>
        <strain evidence="11">BECK_M6</strain>
    </source>
</reference>
<feature type="region of interest" description="Disordered" evidence="9">
    <location>
        <begin position="31"/>
        <end position="56"/>
    </location>
</feature>
<evidence type="ECO:0000256" key="1">
    <source>
        <dbReference type="ARBA" id="ARBA00001286"/>
    </source>
</evidence>
<protein>
    <recommendedName>
        <fullName evidence="3">methylated-DNA--[protein]-cysteine S-methyltransferase</fullName>
        <ecNumber evidence="3">2.1.1.63</ecNumber>
    </recommendedName>
</protein>
<evidence type="ECO:0000256" key="5">
    <source>
        <dbReference type="ARBA" id="ARBA00022679"/>
    </source>
</evidence>
<dbReference type="Gene3D" id="3.30.160.70">
    <property type="entry name" value="Methylated DNA-protein cysteine methyltransferase domain"/>
    <property type="match status" value="1"/>
</dbReference>
<dbReference type="PANTHER" id="PTHR10815:SF13">
    <property type="entry name" value="METHYLATED-DNA--PROTEIN-CYSTEINE METHYLTRANSFERASE"/>
    <property type="match status" value="1"/>
</dbReference>
<dbReference type="EMBL" id="CAADFH010000055">
    <property type="protein sequence ID" value="VFJ96065.1"/>
    <property type="molecule type" value="Genomic_DNA"/>
</dbReference>
<organism evidence="11">
    <name type="scientific">Candidatus Kentrum sp. LFY</name>
    <dbReference type="NCBI Taxonomy" id="2126342"/>
    <lineage>
        <taxon>Bacteria</taxon>
        <taxon>Pseudomonadati</taxon>
        <taxon>Pseudomonadota</taxon>
        <taxon>Gammaproteobacteria</taxon>
        <taxon>Candidatus Kentrum</taxon>
    </lineage>
</organism>
<dbReference type="InterPro" id="IPR036217">
    <property type="entry name" value="MethylDNA_cys_MeTrfase_DNAb"/>
</dbReference>
<evidence type="ECO:0000256" key="4">
    <source>
        <dbReference type="ARBA" id="ARBA00022603"/>
    </source>
</evidence>
<dbReference type="CDD" id="cd06445">
    <property type="entry name" value="ATase"/>
    <property type="match status" value="1"/>
</dbReference>
<evidence type="ECO:0000256" key="8">
    <source>
        <dbReference type="ARBA" id="ARBA00049348"/>
    </source>
</evidence>